<evidence type="ECO:0000313" key="1">
    <source>
        <dbReference type="EMBL" id="MBH0112735.1"/>
    </source>
</evidence>
<gene>
    <name evidence="1" type="ORF">I5E68_07190</name>
</gene>
<dbReference type="AlphaFoldDB" id="A0A931MKR5"/>
<protein>
    <submittedName>
        <fullName evidence="1">Uncharacterized protein</fullName>
    </submittedName>
</protein>
<keyword evidence="2" id="KW-1185">Reference proteome</keyword>
<comment type="caution">
    <text evidence="1">The sequence shown here is derived from an EMBL/GenBank/DDBJ whole genome shotgun (WGS) entry which is preliminary data.</text>
</comment>
<proteinExistence type="predicted"/>
<dbReference type="Proteomes" id="UP000617634">
    <property type="component" value="Unassembled WGS sequence"/>
</dbReference>
<organism evidence="1 2">
    <name type="scientific">Novosphingobium aureum</name>
    <dbReference type="NCBI Taxonomy" id="2792964"/>
    <lineage>
        <taxon>Bacteria</taxon>
        <taxon>Pseudomonadati</taxon>
        <taxon>Pseudomonadota</taxon>
        <taxon>Alphaproteobacteria</taxon>
        <taxon>Sphingomonadales</taxon>
        <taxon>Sphingomonadaceae</taxon>
        <taxon>Novosphingobium</taxon>
    </lineage>
</organism>
<evidence type="ECO:0000313" key="2">
    <source>
        <dbReference type="Proteomes" id="UP000617634"/>
    </source>
</evidence>
<name>A0A931MKR5_9SPHN</name>
<accession>A0A931MKR5</accession>
<sequence>MLKASEQTPVERTIEMLERRLEPVTIALCLGVSQNQCDKLIRLAKREIKARKSRAASEYSQRYNLPGQLEAARAKVAMLERKAVRLGMAELVEARA</sequence>
<dbReference type="EMBL" id="JADZGI010000001">
    <property type="protein sequence ID" value="MBH0112735.1"/>
    <property type="molecule type" value="Genomic_DNA"/>
</dbReference>
<reference evidence="1" key="1">
    <citation type="submission" date="2020-11" db="EMBL/GenBank/DDBJ databases">
        <title>Novosphingobium aureum sp. nov., a marine bacterium isolated from sediment of a salt flat.</title>
        <authorList>
            <person name="Yoo Y."/>
            <person name="Kim J.-J."/>
        </authorList>
    </citation>
    <scope>NUCLEOTIDE SEQUENCE</scope>
    <source>
        <strain evidence="1">YJ-S2-02</strain>
    </source>
</reference>
<dbReference type="RefSeq" id="WP_197162452.1">
    <property type="nucleotide sequence ID" value="NZ_JADZGI010000001.1"/>
</dbReference>